<evidence type="ECO:0000313" key="2">
    <source>
        <dbReference type="Proteomes" id="UP000027138"/>
    </source>
</evidence>
<dbReference type="OrthoDB" id="771242at2759"/>
<protein>
    <recommendedName>
        <fullName evidence="3">COX assembly mitochondrial protein</fullName>
    </recommendedName>
</protein>
<organism evidence="1 2">
    <name type="scientific">Jatropha curcas</name>
    <name type="common">Barbados nut</name>
    <dbReference type="NCBI Taxonomy" id="180498"/>
    <lineage>
        <taxon>Eukaryota</taxon>
        <taxon>Viridiplantae</taxon>
        <taxon>Streptophyta</taxon>
        <taxon>Embryophyta</taxon>
        <taxon>Tracheophyta</taxon>
        <taxon>Spermatophyta</taxon>
        <taxon>Magnoliopsida</taxon>
        <taxon>eudicotyledons</taxon>
        <taxon>Gunneridae</taxon>
        <taxon>Pentapetalae</taxon>
        <taxon>rosids</taxon>
        <taxon>fabids</taxon>
        <taxon>Malpighiales</taxon>
        <taxon>Euphorbiaceae</taxon>
        <taxon>Crotonoideae</taxon>
        <taxon>Jatropheae</taxon>
        <taxon>Jatropha</taxon>
    </lineage>
</organism>
<dbReference type="Proteomes" id="UP000027138">
    <property type="component" value="Unassembled WGS sequence"/>
</dbReference>
<evidence type="ECO:0008006" key="3">
    <source>
        <dbReference type="Google" id="ProtNLM"/>
    </source>
</evidence>
<reference evidence="1 2" key="1">
    <citation type="journal article" date="2014" name="PLoS ONE">
        <title>Global Analysis of Gene Expression Profiles in Physic Nut (Jatropha curcas L.) Seedlings Exposed to Salt Stress.</title>
        <authorList>
            <person name="Zhang L."/>
            <person name="Zhang C."/>
            <person name="Wu P."/>
            <person name="Chen Y."/>
            <person name="Li M."/>
            <person name="Jiang H."/>
            <person name="Wu G."/>
        </authorList>
    </citation>
    <scope>NUCLEOTIDE SEQUENCE [LARGE SCALE GENOMIC DNA]</scope>
    <source>
        <strain evidence="2">cv. GZQX0401</strain>
        <tissue evidence="1">Young leaves</tissue>
    </source>
</reference>
<evidence type="ECO:0000313" key="1">
    <source>
        <dbReference type="EMBL" id="KDP40408.1"/>
    </source>
</evidence>
<sequence>MQAVGSETIPPECERLHSALRECHRRISPGTGREVSCRHLNRGLAQCLVSVACPGEAELVRSLCASGGTSLKRSQCQQAQLSLSICLSSHQN</sequence>
<proteinExistence type="predicted"/>
<accession>A0A067KZK3</accession>
<keyword evidence="2" id="KW-1185">Reference proteome</keyword>
<name>A0A067KZK3_JATCU</name>
<gene>
    <name evidence="1" type="ORF">JCGZ_03758</name>
</gene>
<dbReference type="EMBL" id="KK914330">
    <property type="protein sequence ID" value="KDP40408.1"/>
    <property type="molecule type" value="Genomic_DNA"/>
</dbReference>
<dbReference type="STRING" id="180498.A0A067KZK3"/>
<dbReference type="AlphaFoldDB" id="A0A067KZK3"/>